<sequence>MPVQHAAIIGAGIAGLTAALALARQGISSEIFEQAEMLVEVGAGLQISPNAARCLDALDVLAPLVAQWREPNRVALASGASLRQVAYVPVNNARERWGAPYGVLHRATVQSTLKAAVQANPLTILKLGARIDKASHAAISAICDKTPDVVICCDGVWSHSRRQVENAPEARFSGNIAWRFVLASEDAPSFLDRESVTAYMGTQAHLIAYPLRDVGGFNLVAIAAGASAGEAWHTDVDSSWRSALERHFSGWNPQLKKLFSHATPTFWPLYEVGEGSWHNDKDMIIIGDAAHAMMPFSAQGAAMAIEDAFELAAFLAELSAPQAFEAFVAHRRPRLAKLKKRGQFNKFAYHASGPVRLGRDLVLAFRSPASLAADMDWIYGYRAYGLEQVAAAA</sequence>
<dbReference type="GO" id="GO:0004497">
    <property type="term" value="F:monooxygenase activity"/>
    <property type="evidence" value="ECO:0007669"/>
    <property type="project" value="UniProtKB-KW"/>
</dbReference>
<dbReference type="InterPro" id="IPR050493">
    <property type="entry name" value="FAD-dep_Monooxygenase_BioMet"/>
</dbReference>
<keyword evidence="4" id="KW-0560">Oxidoreductase</keyword>
<dbReference type="EMBL" id="VHLG01000009">
    <property type="protein sequence ID" value="TPW29385.1"/>
    <property type="molecule type" value="Genomic_DNA"/>
</dbReference>
<evidence type="ECO:0000259" key="6">
    <source>
        <dbReference type="Pfam" id="PF01494"/>
    </source>
</evidence>
<gene>
    <name evidence="7" type="ORF">FJU08_13670</name>
</gene>
<keyword evidence="2" id="KW-0285">Flavoprotein</keyword>
<dbReference type="InterPro" id="IPR002938">
    <property type="entry name" value="FAD-bd"/>
</dbReference>
<accession>A0A506U8U6</accession>
<dbReference type="InterPro" id="IPR036188">
    <property type="entry name" value="FAD/NAD-bd_sf"/>
</dbReference>
<dbReference type="PRINTS" id="PR00420">
    <property type="entry name" value="RNGMNOXGNASE"/>
</dbReference>
<organism evidence="7 8">
    <name type="scientific">Martelella alba</name>
    <dbReference type="NCBI Taxonomy" id="2590451"/>
    <lineage>
        <taxon>Bacteria</taxon>
        <taxon>Pseudomonadati</taxon>
        <taxon>Pseudomonadota</taxon>
        <taxon>Alphaproteobacteria</taxon>
        <taxon>Hyphomicrobiales</taxon>
        <taxon>Aurantimonadaceae</taxon>
        <taxon>Martelella</taxon>
    </lineage>
</organism>
<name>A0A506U8U6_9HYPH</name>
<dbReference type="RefSeq" id="WP_141149581.1">
    <property type="nucleotide sequence ID" value="NZ_VHLG01000009.1"/>
</dbReference>
<dbReference type="GO" id="GO:0071949">
    <property type="term" value="F:FAD binding"/>
    <property type="evidence" value="ECO:0007669"/>
    <property type="project" value="InterPro"/>
</dbReference>
<evidence type="ECO:0000256" key="4">
    <source>
        <dbReference type="ARBA" id="ARBA00023002"/>
    </source>
</evidence>
<evidence type="ECO:0000256" key="5">
    <source>
        <dbReference type="ARBA" id="ARBA00023033"/>
    </source>
</evidence>
<protein>
    <submittedName>
        <fullName evidence="7">Salicylate hydroxylase</fullName>
    </submittedName>
</protein>
<evidence type="ECO:0000313" key="7">
    <source>
        <dbReference type="EMBL" id="TPW29385.1"/>
    </source>
</evidence>
<comment type="cofactor">
    <cofactor evidence="1">
        <name>FAD</name>
        <dbReference type="ChEBI" id="CHEBI:57692"/>
    </cofactor>
</comment>
<dbReference type="Pfam" id="PF01494">
    <property type="entry name" value="FAD_binding_3"/>
    <property type="match status" value="1"/>
</dbReference>
<keyword evidence="3" id="KW-0274">FAD</keyword>
<dbReference type="PANTHER" id="PTHR13789:SF318">
    <property type="entry name" value="GERANYLGERANYL DIPHOSPHATE REDUCTASE"/>
    <property type="match status" value="1"/>
</dbReference>
<dbReference type="OrthoDB" id="4230779at2"/>
<proteinExistence type="predicted"/>
<dbReference type="SUPFAM" id="SSF51905">
    <property type="entry name" value="FAD/NAD(P)-binding domain"/>
    <property type="match status" value="1"/>
</dbReference>
<dbReference type="Proteomes" id="UP000318801">
    <property type="component" value="Unassembled WGS sequence"/>
</dbReference>
<dbReference type="SUPFAM" id="SSF54373">
    <property type="entry name" value="FAD-linked reductases, C-terminal domain"/>
    <property type="match status" value="1"/>
</dbReference>
<comment type="caution">
    <text evidence="7">The sequence shown here is derived from an EMBL/GenBank/DDBJ whole genome shotgun (WGS) entry which is preliminary data.</text>
</comment>
<reference evidence="7 8" key="1">
    <citation type="submission" date="2019-06" db="EMBL/GenBank/DDBJ databases">
        <authorList>
            <person name="Li M."/>
        </authorList>
    </citation>
    <scope>NUCLEOTIDE SEQUENCE [LARGE SCALE GENOMIC DNA]</scope>
    <source>
        <strain evidence="7 8">BGMRC2036</strain>
    </source>
</reference>
<evidence type="ECO:0000256" key="2">
    <source>
        <dbReference type="ARBA" id="ARBA00022630"/>
    </source>
</evidence>
<evidence type="ECO:0000256" key="3">
    <source>
        <dbReference type="ARBA" id="ARBA00022827"/>
    </source>
</evidence>
<keyword evidence="8" id="KW-1185">Reference proteome</keyword>
<dbReference type="Gene3D" id="3.50.50.60">
    <property type="entry name" value="FAD/NAD(P)-binding domain"/>
    <property type="match status" value="1"/>
</dbReference>
<evidence type="ECO:0000313" key="8">
    <source>
        <dbReference type="Proteomes" id="UP000318801"/>
    </source>
</evidence>
<dbReference type="AlphaFoldDB" id="A0A506U8U6"/>
<feature type="domain" description="FAD-binding" evidence="6">
    <location>
        <begin position="6"/>
        <end position="328"/>
    </location>
</feature>
<keyword evidence="5" id="KW-0503">Monooxygenase</keyword>
<dbReference type="PANTHER" id="PTHR13789">
    <property type="entry name" value="MONOOXYGENASE"/>
    <property type="match status" value="1"/>
</dbReference>
<evidence type="ECO:0000256" key="1">
    <source>
        <dbReference type="ARBA" id="ARBA00001974"/>
    </source>
</evidence>